<reference evidence="11" key="1">
    <citation type="journal article" date="2019" name="Int. J. Syst. Evol. Microbiol.">
        <title>The Global Catalogue of Microorganisms (GCM) 10K type strain sequencing project: providing services to taxonomists for standard genome sequencing and annotation.</title>
        <authorList>
            <consortium name="The Broad Institute Genomics Platform"/>
            <consortium name="The Broad Institute Genome Sequencing Center for Infectious Disease"/>
            <person name="Wu L."/>
            <person name="Ma J."/>
        </authorList>
    </citation>
    <scope>NUCLEOTIDE SEQUENCE [LARGE SCALE GENOMIC DNA]</scope>
    <source>
        <strain evidence="11">KCTC 23707</strain>
    </source>
</reference>
<evidence type="ECO:0000256" key="4">
    <source>
        <dbReference type="ARBA" id="ARBA00022452"/>
    </source>
</evidence>
<evidence type="ECO:0000256" key="3">
    <source>
        <dbReference type="ARBA" id="ARBA00022448"/>
    </source>
</evidence>
<dbReference type="RefSeq" id="WP_378796109.1">
    <property type="nucleotide sequence ID" value="NZ_JBHUER010000001.1"/>
</dbReference>
<evidence type="ECO:0000256" key="2">
    <source>
        <dbReference type="ARBA" id="ARBA00007613"/>
    </source>
</evidence>
<evidence type="ECO:0000256" key="8">
    <source>
        <dbReference type="SAM" id="Coils"/>
    </source>
</evidence>
<dbReference type="InterPro" id="IPR010130">
    <property type="entry name" value="T1SS_OMP_TolC"/>
</dbReference>
<comment type="similarity">
    <text evidence="2">Belongs to the outer membrane factor (OMF) (TC 1.B.17) family.</text>
</comment>
<evidence type="ECO:0000256" key="6">
    <source>
        <dbReference type="ARBA" id="ARBA00023136"/>
    </source>
</evidence>
<evidence type="ECO:0000313" key="10">
    <source>
        <dbReference type="EMBL" id="MFD1701562.1"/>
    </source>
</evidence>
<protein>
    <submittedName>
        <fullName evidence="10">TolC family outer membrane protein</fullName>
    </submittedName>
</protein>
<feature type="chain" id="PRO_5045772537" evidence="9">
    <location>
        <begin position="35"/>
        <end position="489"/>
    </location>
</feature>
<feature type="coiled-coil region" evidence="8">
    <location>
        <begin position="147"/>
        <end position="237"/>
    </location>
</feature>
<feature type="coiled-coil region" evidence="8">
    <location>
        <begin position="382"/>
        <end position="409"/>
    </location>
</feature>
<dbReference type="InterPro" id="IPR051906">
    <property type="entry name" value="TolC-like"/>
</dbReference>
<dbReference type="EMBL" id="JBHUER010000001">
    <property type="protein sequence ID" value="MFD1701562.1"/>
    <property type="molecule type" value="Genomic_DNA"/>
</dbReference>
<evidence type="ECO:0000256" key="1">
    <source>
        <dbReference type="ARBA" id="ARBA00004442"/>
    </source>
</evidence>
<dbReference type="PANTHER" id="PTHR30026:SF22">
    <property type="entry name" value="OUTER MEMBRANE EFFLUX PROTEIN"/>
    <property type="match status" value="1"/>
</dbReference>
<accession>A0ABW4K3S2</accession>
<keyword evidence="4" id="KW-1134">Transmembrane beta strand</keyword>
<evidence type="ECO:0000256" key="5">
    <source>
        <dbReference type="ARBA" id="ARBA00022692"/>
    </source>
</evidence>
<dbReference type="Pfam" id="PF02321">
    <property type="entry name" value="OEP"/>
    <property type="match status" value="2"/>
</dbReference>
<keyword evidence="9" id="KW-0732">Signal</keyword>
<keyword evidence="5" id="KW-0812">Transmembrane</keyword>
<dbReference type="SUPFAM" id="SSF56954">
    <property type="entry name" value="Outer membrane efflux proteins (OEP)"/>
    <property type="match status" value="1"/>
</dbReference>
<dbReference type="PANTHER" id="PTHR30026">
    <property type="entry name" value="OUTER MEMBRANE PROTEIN TOLC"/>
    <property type="match status" value="1"/>
</dbReference>
<name>A0ABW4K3S2_9HYPH</name>
<keyword evidence="7" id="KW-0998">Cell outer membrane</keyword>
<keyword evidence="11" id="KW-1185">Reference proteome</keyword>
<organism evidence="10 11">
    <name type="scientific">Methylopila henanensis</name>
    <dbReference type="NCBI Taxonomy" id="873516"/>
    <lineage>
        <taxon>Bacteria</taxon>
        <taxon>Pseudomonadati</taxon>
        <taxon>Pseudomonadota</taxon>
        <taxon>Alphaproteobacteria</taxon>
        <taxon>Hyphomicrobiales</taxon>
        <taxon>Methylopilaceae</taxon>
        <taxon>Methylopila</taxon>
    </lineage>
</organism>
<evidence type="ECO:0000256" key="7">
    <source>
        <dbReference type="ARBA" id="ARBA00023237"/>
    </source>
</evidence>
<keyword evidence="3" id="KW-0813">Transport</keyword>
<keyword evidence="6" id="KW-0472">Membrane</keyword>
<dbReference type="Proteomes" id="UP001597308">
    <property type="component" value="Unassembled WGS sequence"/>
</dbReference>
<feature type="signal peptide" evidence="9">
    <location>
        <begin position="1"/>
        <end position="34"/>
    </location>
</feature>
<dbReference type="NCBIfam" id="TIGR01844">
    <property type="entry name" value="type_I_sec_TolC"/>
    <property type="match status" value="1"/>
</dbReference>
<proteinExistence type="inferred from homology"/>
<dbReference type="Gene3D" id="1.20.1600.10">
    <property type="entry name" value="Outer membrane efflux proteins (OEP)"/>
    <property type="match status" value="1"/>
</dbReference>
<comment type="caution">
    <text evidence="10">The sequence shown here is derived from an EMBL/GenBank/DDBJ whole genome shotgun (WGS) entry which is preliminary data.</text>
</comment>
<gene>
    <name evidence="10" type="ORF">ACFSCV_00950</name>
</gene>
<comment type="subcellular location">
    <subcellularLocation>
        <location evidence="1">Cell outer membrane</location>
    </subcellularLocation>
</comment>
<sequence>MSTSESPRRRSGTLRVSLLALGAALAFLPAPAVAQTLESALSRAYGSNPTLNAQRAQVRATDEQVPQALSGYRPIITATGDVGAQRTQQKGTSTTVVPTAVDPVTGAVVGFAPLSQRYRQTATEHPRGVGVSVQQNVFNGFQTRNQVRSAESNILGARETLRNSEQNVLFDAAQAYMDVLRDYAILDVRRNNVQVLEEELRAARERFQVGEVTRTDTAQAEAALQGARSQVSAAESQLNTSRATYRQVVGEDISRPRAARSIDRLLPKSLPQAIGLSQAQHPAILAAFHGVDAATLQIRVFEGQLLPSLNLEASFQRRYDESSVDRLTSGAVVGRLTIPIYEGGSVYSQVRQAKETAGQRRLEADIARDQVRQATVSAWGQVEGATAQIAAAQAQIEASQTALNGVREEAKVGQRTTLDVLNAQQDLLNARQSLITAQRDRVVAAYALLSAVGWLTADRLGLKVVRYDPNTHYDQVRDKWIGLRTPDGR</sequence>
<keyword evidence="8" id="KW-0175">Coiled coil</keyword>
<dbReference type="InterPro" id="IPR003423">
    <property type="entry name" value="OMP_efflux"/>
</dbReference>
<evidence type="ECO:0000256" key="9">
    <source>
        <dbReference type="SAM" id="SignalP"/>
    </source>
</evidence>
<evidence type="ECO:0000313" key="11">
    <source>
        <dbReference type="Proteomes" id="UP001597308"/>
    </source>
</evidence>